<evidence type="ECO:0000313" key="1">
    <source>
        <dbReference type="EMBL" id="VVE85445.1"/>
    </source>
</evidence>
<reference evidence="1 2" key="1">
    <citation type="submission" date="2019-08" db="EMBL/GenBank/DDBJ databases">
        <authorList>
            <person name="Peeters C."/>
        </authorList>
    </citation>
    <scope>NUCLEOTIDE SEQUENCE [LARGE SCALE GENOMIC DNA]</scope>
    <source>
        <strain evidence="1 2">LMG 31121</strain>
    </source>
</reference>
<dbReference type="AlphaFoldDB" id="A0A5E5BK84"/>
<dbReference type="EMBL" id="CABPSR010000027">
    <property type="protein sequence ID" value="VVE85445.1"/>
    <property type="molecule type" value="Genomic_DNA"/>
</dbReference>
<gene>
    <name evidence="1" type="ORF">PSP31121_05257</name>
</gene>
<organism evidence="1 2">
    <name type="scientific">Pandoraea sputorum</name>
    <dbReference type="NCBI Taxonomy" id="93222"/>
    <lineage>
        <taxon>Bacteria</taxon>
        <taxon>Pseudomonadati</taxon>
        <taxon>Pseudomonadota</taxon>
        <taxon>Betaproteobacteria</taxon>
        <taxon>Burkholderiales</taxon>
        <taxon>Burkholderiaceae</taxon>
        <taxon>Pandoraea</taxon>
    </lineage>
</organism>
<dbReference type="Proteomes" id="UP000335538">
    <property type="component" value="Unassembled WGS sequence"/>
</dbReference>
<proteinExistence type="predicted"/>
<evidence type="ECO:0000313" key="2">
    <source>
        <dbReference type="Proteomes" id="UP000335538"/>
    </source>
</evidence>
<protein>
    <submittedName>
        <fullName evidence="1">Uncharacterized protein</fullName>
    </submittedName>
</protein>
<accession>A0A5E5BK84</accession>
<sequence>MGISFSALRTGHIPPVSESPQVAITSAAEIDSTDGGAVQRGHQALVRALEERLGPTFFREGADLGPLVTLAFYTHLDKQGASRELIENWEEWEHWEDAVEAVGATLSPMGQDEVIKTLVPNAAENAFSPLLSEPIRLCLAGQVWCVRGHSYDIWNDIDQAVSTGSTREDALALIEPDRCHRVDAYTEAARLYTLAAAVYAQKGRDADASSAGVTAGKIYMFLAGTHLGTDRLDSATRAFFMAEGVFRKAGQPQLADDARNKALATDKKVVAADKKAVAAGIETSDLYERPTPAA</sequence>
<name>A0A5E5BK84_9BURK</name>